<dbReference type="EMBL" id="CU468135">
    <property type="protein sequence ID" value="CAO95863.1"/>
    <property type="molecule type" value="Genomic_DNA"/>
</dbReference>
<dbReference type="Proteomes" id="UP000001726">
    <property type="component" value="Chromosome"/>
</dbReference>
<keyword evidence="2" id="KW-0560">Oxidoreductase</keyword>
<dbReference type="PROSITE" id="PS00061">
    <property type="entry name" value="ADH_SHORT"/>
    <property type="match status" value="1"/>
</dbReference>
<accession>B2VD39</accession>
<comment type="similarity">
    <text evidence="1 3">Belongs to the short-chain dehydrogenases/reductases (SDR) family.</text>
</comment>
<dbReference type="RefSeq" id="WP_012440565.1">
    <property type="nucleotide sequence ID" value="NC_010694.1"/>
</dbReference>
<organism evidence="5 6">
    <name type="scientific">Erwinia tasmaniensis (strain DSM 17950 / CFBP 7177 / CIP 109463 / NCPPB 4357 / Et1/99)</name>
    <dbReference type="NCBI Taxonomy" id="465817"/>
    <lineage>
        <taxon>Bacteria</taxon>
        <taxon>Pseudomonadati</taxon>
        <taxon>Pseudomonadota</taxon>
        <taxon>Gammaproteobacteria</taxon>
        <taxon>Enterobacterales</taxon>
        <taxon>Erwiniaceae</taxon>
        <taxon>Erwinia</taxon>
    </lineage>
</organism>
<dbReference type="CDD" id="cd05233">
    <property type="entry name" value="SDR_c"/>
    <property type="match status" value="1"/>
</dbReference>
<dbReference type="Gene3D" id="3.40.50.720">
    <property type="entry name" value="NAD(P)-binding Rossmann-like Domain"/>
    <property type="match status" value="1"/>
</dbReference>
<dbReference type="KEGG" id="eta:ETA_08170"/>
<dbReference type="SMART" id="SM00822">
    <property type="entry name" value="PKS_KR"/>
    <property type="match status" value="1"/>
</dbReference>
<protein>
    <submittedName>
        <fullName evidence="5">3-oxoacyl-[acyl-carrier protein] reductase</fullName>
    </submittedName>
</protein>
<evidence type="ECO:0000259" key="4">
    <source>
        <dbReference type="SMART" id="SM00822"/>
    </source>
</evidence>
<dbReference type="HOGENOM" id="CLU_010194_2_10_6"/>
<evidence type="ECO:0000256" key="2">
    <source>
        <dbReference type="ARBA" id="ARBA00023002"/>
    </source>
</evidence>
<gene>
    <name evidence="5" type="primary">cylG</name>
    <name evidence="5" type="ordered locus">ETA_08170</name>
</gene>
<evidence type="ECO:0000313" key="5">
    <source>
        <dbReference type="EMBL" id="CAO95863.1"/>
    </source>
</evidence>
<dbReference type="AlphaFoldDB" id="B2VD39"/>
<evidence type="ECO:0000256" key="1">
    <source>
        <dbReference type="ARBA" id="ARBA00006484"/>
    </source>
</evidence>
<dbReference type="GO" id="GO:0016020">
    <property type="term" value="C:membrane"/>
    <property type="evidence" value="ECO:0007669"/>
    <property type="project" value="TreeGrafter"/>
</dbReference>
<dbReference type="PANTHER" id="PTHR44196">
    <property type="entry name" value="DEHYDROGENASE/REDUCTASE SDR FAMILY MEMBER 7B"/>
    <property type="match status" value="1"/>
</dbReference>
<dbReference type="OrthoDB" id="9794387at2"/>
<dbReference type="PANTHER" id="PTHR44196:SF1">
    <property type="entry name" value="DEHYDROGENASE_REDUCTASE SDR FAMILY MEMBER 7B"/>
    <property type="match status" value="1"/>
</dbReference>
<keyword evidence="6" id="KW-1185">Reference proteome</keyword>
<sequence length="239" mass="25624">MKRRVVSEKVALITGASRGIGHHLARHFYAQGYHLILVARDAQRLAALTATFDGQRVQALALDLCDSPAVAQRLRLALARYQHLNVLVNAAGIFRPASTQTPLADFSALLATNVTAIHHLCQLCTPWLLKSAEGRIFNLASVSGVQPYGSIASYAASKHALVGYGRSIARELGMQGIKVTTLCPDVVDTEMAQGSGLEADEMLTTADICRAVDFVMSLSPAAAVELLTIGRQPRPRQPA</sequence>
<name>B2VD39_ERWT9</name>
<dbReference type="SUPFAM" id="SSF51735">
    <property type="entry name" value="NAD(P)-binding Rossmann-fold domains"/>
    <property type="match status" value="1"/>
</dbReference>
<dbReference type="GO" id="GO:0016491">
    <property type="term" value="F:oxidoreductase activity"/>
    <property type="evidence" value="ECO:0007669"/>
    <property type="project" value="UniProtKB-KW"/>
</dbReference>
<dbReference type="PRINTS" id="PR00080">
    <property type="entry name" value="SDRFAMILY"/>
</dbReference>
<evidence type="ECO:0000256" key="3">
    <source>
        <dbReference type="RuleBase" id="RU000363"/>
    </source>
</evidence>
<dbReference type="InterPro" id="IPR020904">
    <property type="entry name" value="Sc_DH/Rdtase_CS"/>
</dbReference>
<dbReference type="STRING" id="465817.ETA_08170"/>
<dbReference type="Pfam" id="PF00106">
    <property type="entry name" value="adh_short"/>
    <property type="match status" value="1"/>
</dbReference>
<dbReference type="InterPro" id="IPR002347">
    <property type="entry name" value="SDR_fam"/>
</dbReference>
<proteinExistence type="inferred from homology"/>
<dbReference type="eggNOG" id="COG4221">
    <property type="taxonomic scope" value="Bacteria"/>
</dbReference>
<dbReference type="PRINTS" id="PR00081">
    <property type="entry name" value="GDHRDH"/>
</dbReference>
<evidence type="ECO:0000313" key="6">
    <source>
        <dbReference type="Proteomes" id="UP000001726"/>
    </source>
</evidence>
<dbReference type="InterPro" id="IPR057326">
    <property type="entry name" value="KR_dom"/>
</dbReference>
<dbReference type="InterPro" id="IPR036291">
    <property type="entry name" value="NAD(P)-bd_dom_sf"/>
</dbReference>
<reference evidence="5 6" key="1">
    <citation type="journal article" date="2008" name="Environ. Microbiol.">
        <title>The genome of Erwinia tasmaniensis strain Et1/99, a non-pathogenic bacterium in the genus Erwinia.</title>
        <authorList>
            <person name="Kube M."/>
            <person name="Migdoll A.M."/>
            <person name="Mueller I."/>
            <person name="Kuhl H."/>
            <person name="Beck A."/>
            <person name="Reinhardt R."/>
            <person name="Geider K."/>
        </authorList>
    </citation>
    <scope>NUCLEOTIDE SEQUENCE [LARGE SCALE GENOMIC DNA]</scope>
    <source>
        <strain evidence="6">DSM 17950 / CFBP 7177 / CIP 109463 / NCPPB 4357 / Et1/99</strain>
    </source>
</reference>
<feature type="domain" description="Ketoreductase" evidence="4">
    <location>
        <begin position="9"/>
        <end position="190"/>
    </location>
</feature>